<sequence>MNEHQKLIKALHIAQNFGMTSINQMIFFLEIAKTKEAVLSVLDLSSNDDAASAEYKFALGQFRKLSSGSKYRSSDGLGLAEYADTGRNRRVRLTAKGKQLLKQLEDITL</sequence>
<organism evidence="1 2">
    <name type="scientific">Marinomonas primoryensis</name>
    <dbReference type="NCBI Taxonomy" id="178399"/>
    <lineage>
        <taxon>Bacteria</taxon>
        <taxon>Pseudomonadati</taxon>
        <taxon>Pseudomonadota</taxon>
        <taxon>Gammaproteobacteria</taxon>
        <taxon>Oceanospirillales</taxon>
        <taxon>Oceanospirillaceae</taxon>
        <taxon>Marinomonas</taxon>
    </lineage>
</organism>
<dbReference type="AlphaFoldDB" id="A0A2Z4PUA1"/>
<dbReference type="EMBL" id="CP016181">
    <property type="protein sequence ID" value="AWY01103.1"/>
    <property type="molecule type" value="Genomic_DNA"/>
</dbReference>
<name>A0A2Z4PUA1_9GAMM</name>
<dbReference type="Proteomes" id="UP000249898">
    <property type="component" value="Chromosome"/>
</dbReference>
<dbReference type="RefSeq" id="WP_112139336.1">
    <property type="nucleotide sequence ID" value="NZ_CP016181.1"/>
</dbReference>
<dbReference type="OrthoDB" id="6105902at2"/>
<evidence type="ECO:0000313" key="2">
    <source>
        <dbReference type="Proteomes" id="UP000249898"/>
    </source>
</evidence>
<proteinExistence type="predicted"/>
<protein>
    <recommendedName>
        <fullName evidence="3">MarR family transcriptional regulator</fullName>
    </recommendedName>
</protein>
<accession>A0A2Z4PUA1</accession>
<evidence type="ECO:0000313" key="1">
    <source>
        <dbReference type="EMBL" id="AWY01103.1"/>
    </source>
</evidence>
<reference evidence="1 2" key="1">
    <citation type="submission" date="2016-06" db="EMBL/GenBank/DDBJ databases">
        <title>The sequenced genome of the ice-adhering bacterium Marinomonas primoryensis, from Antarctica.</title>
        <authorList>
            <person name="Graham L."/>
            <person name="Vance T.D.R."/>
            <person name="Davies P.L."/>
        </authorList>
    </citation>
    <scope>NUCLEOTIDE SEQUENCE [LARGE SCALE GENOMIC DNA]</scope>
    <source>
        <strain evidence="1 2">AceL</strain>
    </source>
</reference>
<evidence type="ECO:0008006" key="3">
    <source>
        <dbReference type="Google" id="ProtNLM"/>
    </source>
</evidence>
<gene>
    <name evidence="1" type="ORF">A8139_14800</name>
</gene>